<keyword evidence="2" id="KW-1185">Reference proteome</keyword>
<dbReference type="Proteomes" id="UP000663454">
    <property type="component" value="Chromosome"/>
</dbReference>
<dbReference type="RefSeq" id="WP_040859022.1">
    <property type="nucleotide sequence ID" value="NZ_CP027017.1"/>
</dbReference>
<evidence type="ECO:0008006" key="3">
    <source>
        <dbReference type="Google" id="ProtNLM"/>
    </source>
</evidence>
<proteinExistence type="predicted"/>
<name>A0ABX7LZ84_TREMD</name>
<reference evidence="1 2" key="1">
    <citation type="submission" date="2018-08" db="EMBL/GenBank/DDBJ databases">
        <authorList>
            <person name="Clegg S.R."/>
            <person name="Carter S.D."/>
            <person name="Radford A.D."/>
            <person name="Darby A."/>
            <person name="Hall N."/>
            <person name="Birtles R."/>
            <person name="Evans N.J."/>
        </authorList>
    </citation>
    <scope>NUCLEOTIDE SEQUENCE [LARGE SCALE GENOMIC DNA]</scope>
    <source>
        <strain evidence="1 2">ATCC 700293</strain>
    </source>
</reference>
<gene>
    <name evidence="1" type="ORF">DWB79_03935</name>
</gene>
<accession>A0ABX7LZ84</accession>
<protein>
    <recommendedName>
        <fullName evidence="3">Adenosine deaminase</fullName>
    </recommendedName>
</protein>
<evidence type="ECO:0000313" key="2">
    <source>
        <dbReference type="Proteomes" id="UP000663454"/>
    </source>
</evidence>
<evidence type="ECO:0000313" key="1">
    <source>
        <dbReference type="EMBL" id="QSH96922.1"/>
    </source>
</evidence>
<sequence>MVLLKKLPKAELHSHLGGVLSSTEIIETAEAETDALYTCNDIQFTTAVRNAIAVQDVSTLNSIRQAIFSLKKNDFKRFYAQLLTFIKMFRGTEELFDTLLFGTFRDPECFYKIGFPWIN</sequence>
<dbReference type="EMBL" id="CP031393">
    <property type="protein sequence ID" value="QSH96922.1"/>
    <property type="molecule type" value="Genomic_DNA"/>
</dbReference>
<organism evidence="1 2">
    <name type="scientific">Treponema medium</name>
    <dbReference type="NCBI Taxonomy" id="58231"/>
    <lineage>
        <taxon>Bacteria</taxon>
        <taxon>Pseudomonadati</taxon>
        <taxon>Spirochaetota</taxon>
        <taxon>Spirochaetia</taxon>
        <taxon>Spirochaetales</taxon>
        <taxon>Treponemataceae</taxon>
        <taxon>Treponema</taxon>
    </lineage>
</organism>
<dbReference type="Gene3D" id="3.20.20.140">
    <property type="entry name" value="Metal-dependent hydrolases"/>
    <property type="match status" value="1"/>
</dbReference>